<dbReference type="GO" id="GO:0034453">
    <property type="term" value="P:microtubule anchoring"/>
    <property type="evidence" value="ECO:0007669"/>
    <property type="project" value="InterPro"/>
</dbReference>
<dbReference type="AlphaFoldDB" id="A0AAN9DHA0"/>
<dbReference type="EMBL" id="JAYKXH010000003">
    <property type="protein sequence ID" value="KAK7173703.1"/>
    <property type="molecule type" value="Genomic_DNA"/>
</dbReference>
<feature type="region of interest" description="Disordered" evidence="1">
    <location>
        <begin position="624"/>
        <end position="682"/>
    </location>
</feature>
<evidence type="ECO:0000256" key="1">
    <source>
        <dbReference type="SAM" id="MobiDB-lite"/>
    </source>
</evidence>
<dbReference type="Pfam" id="PF01302">
    <property type="entry name" value="CAP_GLY"/>
    <property type="match status" value="1"/>
</dbReference>
<dbReference type="PANTHER" id="PTHR13958:SF3">
    <property type="entry name" value="CAP-GLY DOMAIN-CONTAINING PROTEIN-RELATED"/>
    <property type="match status" value="1"/>
</dbReference>
<organism evidence="3 4">
    <name type="scientific">Phoxinus phoxinus</name>
    <name type="common">Eurasian minnow</name>
    <dbReference type="NCBI Taxonomy" id="58324"/>
    <lineage>
        <taxon>Eukaryota</taxon>
        <taxon>Metazoa</taxon>
        <taxon>Chordata</taxon>
        <taxon>Craniata</taxon>
        <taxon>Vertebrata</taxon>
        <taxon>Euteleostomi</taxon>
        <taxon>Actinopterygii</taxon>
        <taxon>Neopterygii</taxon>
        <taxon>Teleostei</taxon>
        <taxon>Ostariophysi</taxon>
        <taxon>Cypriniformes</taxon>
        <taxon>Leuciscidae</taxon>
        <taxon>Phoxininae</taxon>
        <taxon>Phoxinus</taxon>
    </lineage>
</organism>
<feature type="domain" description="CAP-Gly" evidence="2">
    <location>
        <begin position="513"/>
        <end position="555"/>
    </location>
</feature>
<dbReference type="SMART" id="SM01052">
    <property type="entry name" value="CAP_GLY"/>
    <property type="match status" value="1"/>
</dbReference>
<gene>
    <name evidence="3" type="ORF">R3I93_003506</name>
</gene>
<evidence type="ECO:0000313" key="3">
    <source>
        <dbReference type="EMBL" id="KAK7173703.1"/>
    </source>
</evidence>
<evidence type="ECO:0000259" key="2">
    <source>
        <dbReference type="PROSITE" id="PS50245"/>
    </source>
</evidence>
<feature type="compositionally biased region" description="Basic and acidic residues" evidence="1">
    <location>
        <begin position="651"/>
        <end position="682"/>
    </location>
</feature>
<feature type="region of interest" description="Disordered" evidence="1">
    <location>
        <begin position="564"/>
        <end position="611"/>
    </location>
</feature>
<dbReference type="InterPro" id="IPR028750">
    <property type="entry name" value="CEP350/CC187"/>
</dbReference>
<accession>A0AAN9DHA0</accession>
<proteinExistence type="predicted"/>
<comment type="caution">
    <text evidence="3">The sequence shown here is derived from an EMBL/GenBank/DDBJ whole genome shotgun (WGS) entry which is preliminary data.</text>
</comment>
<dbReference type="SUPFAM" id="SSF74924">
    <property type="entry name" value="Cap-Gly domain"/>
    <property type="match status" value="1"/>
</dbReference>
<dbReference type="PROSITE" id="PS00845">
    <property type="entry name" value="CAP_GLY_1"/>
    <property type="match status" value="1"/>
</dbReference>
<protein>
    <recommendedName>
        <fullName evidence="2">CAP-Gly domain-containing protein</fullName>
    </recommendedName>
</protein>
<dbReference type="GO" id="GO:0005813">
    <property type="term" value="C:centrosome"/>
    <property type="evidence" value="ECO:0007669"/>
    <property type="project" value="InterPro"/>
</dbReference>
<sequence length="912" mass="102634">MNRSGLLSKAGLRRLLSSDEVWTLGRKRNQVEFVPAEQDILQVAESNNPPASPSHRYSRQNQAPLHLISPERVGKTEGGSTSCLCESVKALKSGSEVNEQDTQKKAQGFYEDTCTPKRERPQHPAVVPMKPVLKIQHFTVNREPHPDKKGDFQLEKSHLKPSKQEDIKMTSMVHGCATPDTTALNVQNNQRLHSVLVFNNNHNICDQDAGGQWKSSLSYSKTNKTNADHELPEQKTHVCTNETVTDNPLIESLILKAASAEIRKAEDSPSCDVSLSEIDEKSEAISFHSEALAWSEEERDCLDEEKTEAVQASSCSLFFLEKSTMVPEDSQLYVNNKREGRCTLPHYERQMTVESTLSEILSPVDEVLSYGSAELLSSAKGGATSDLDSYGCPPPPPAFEIITWTSEEELPAPPDSVEDLSINSDNIPPLPVDLSLKRRESLSLGSNSLREKEVNDDSNGVLYEDAEGNDCSEYTSSLPEDVRNEISDPLSYFKIGDRVIVCNSRPGVLKYKGLTAFANGFWAGVSLDNPNGNHNGTFRGVKYFSCDKSHGVLVRAEDIAHIHREHSSDVETGVDEDPFSDEEPPSAKRDKQQIATSWADRQRGHTYSQCPSRNETILTITTCTQQKEPQEDMSEGTRNLSHPSEMPLPRPEFELHHNGQNRHHVDAKVTPKLDKDTQDTRKSKIIKSLCDSQSTDTDIRKNEDGYFMPCVLEQWHQAQPNTPSKIKVSPHEDSIVYRLVDAAVEILCSQANEDALDLCETPSYLLNDSHKHYRKVIFQLTSDVLHKILGDLLRKKPAQNIDLQESAISTLQSSKISVTFLKAAVRKEIQKILNLERSEQQMTEMLQKLCKYWYAKRDRVDFILIQELHNEERTWLDYRADQNTVKMHLTEEIFSLLLDDTILALNHMHISA</sequence>
<dbReference type="InterPro" id="IPR000938">
    <property type="entry name" value="CAP-Gly_domain"/>
</dbReference>
<dbReference type="PROSITE" id="PS50245">
    <property type="entry name" value="CAP_GLY_2"/>
    <property type="match status" value="1"/>
</dbReference>
<feature type="region of interest" description="Disordered" evidence="1">
    <location>
        <begin position="142"/>
        <end position="163"/>
    </location>
</feature>
<reference evidence="3 4" key="1">
    <citation type="submission" date="2024-02" db="EMBL/GenBank/DDBJ databases">
        <title>Chromosome-level genome assembly of the Eurasian Minnow (Phoxinus phoxinus).</title>
        <authorList>
            <person name="Oriowo T.O."/>
            <person name="Martin S."/>
            <person name="Stange M."/>
            <person name="Chrysostomakis Y."/>
            <person name="Brown T."/>
            <person name="Winkler S."/>
            <person name="Kukowka S."/>
            <person name="Myers E.W."/>
            <person name="Bohne A."/>
        </authorList>
    </citation>
    <scope>NUCLEOTIDE SEQUENCE [LARGE SCALE GENOMIC DNA]</scope>
    <source>
        <strain evidence="3">ZFMK-TIS-60720</strain>
        <tissue evidence="3">Whole Organism</tissue>
    </source>
</reference>
<name>A0AAN9DHA0_9TELE</name>
<dbReference type="InterPro" id="IPR036859">
    <property type="entry name" value="CAP-Gly_dom_sf"/>
</dbReference>
<evidence type="ECO:0000313" key="4">
    <source>
        <dbReference type="Proteomes" id="UP001364617"/>
    </source>
</evidence>
<dbReference type="GO" id="GO:0008017">
    <property type="term" value="F:microtubule binding"/>
    <property type="evidence" value="ECO:0007669"/>
    <property type="project" value="InterPro"/>
</dbReference>
<dbReference type="PANTHER" id="PTHR13958">
    <property type="entry name" value="CENTROSOME-ASSOCIATED PROTEIN 350"/>
    <property type="match status" value="1"/>
</dbReference>
<dbReference type="Gene3D" id="2.30.30.190">
    <property type="entry name" value="CAP Gly-rich-like domain"/>
    <property type="match status" value="1"/>
</dbReference>
<feature type="region of interest" description="Disordered" evidence="1">
    <location>
        <begin position="447"/>
        <end position="466"/>
    </location>
</feature>
<dbReference type="Proteomes" id="UP001364617">
    <property type="component" value="Unassembled WGS sequence"/>
</dbReference>
<keyword evidence="4" id="KW-1185">Reference proteome</keyword>
<feature type="compositionally biased region" description="Acidic residues" evidence="1">
    <location>
        <begin position="572"/>
        <end position="584"/>
    </location>
</feature>